<dbReference type="GO" id="GO:0000156">
    <property type="term" value="F:phosphorelay response regulator activity"/>
    <property type="evidence" value="ECO:0007669"/>
    <property type="project" value="InterPro"/>
</dbReference>
<dbReference type="PANTHER" id="PTHR42872:SF6">
    <property type="entry name" value="PROTEIN-GLUTAMATE METHYLESTERASE_PROTEIN-GLUTAMINE GLUTAMINASE"/>
    <property type="match status" value="1"/>
</dbReference>
<comment type="catalytic activity">
    <reaction evidence="3">
        <text>[protein]-L-glutamate 5-O-methyl ester + H2O = L-glutamyl-[protein] + methanol + H(+)</text>
        <dbReference type="Rhea" id="RHEA:23236"/>
        <dbReference type="Rhea" id="RHEA-COMP:10208"/>
        <dbReference type="Rhea" id="RHEA-COMP:10311"/>
        <dbReference type="ChEBI" id="CHEBI:15377"/>
        <dbReference type="ChEBI" id="CHEBI:15378"/>
        <dbReference type="ChEBI" id="CHEBI:17790"/>
        <dbReference type="ChEBI" id="CHEBI:29973"/>
        <dbReference type="ChEBI" id="CHEBI:82795"/>
        <dbReference type="EC" id="3.1.1.61"/>
    </reaction>
</comment>
<evidence type="ECO:0000259" key="5">
    <source>
        <dbReference type="PROSITE" id="PS50122"/>
    </source>
</evidence>
<evidence type="ECO:0000256" key="3">
    <source>
        <dbReference type="ARBA" id="ARBA00048267"/>
    </source>
</evidence>
<dbReference type="EMBL" id="FOXB01000015">
    <property type="protein sequence ID" value="SFP32483.1"/>
    <property type="molecule type" value="Genomic_DNA"/>
</dbReference>
<feature type="active site" evidence="4">
    <location>
        <position position="37"/>
    </location>
</feature>
<proteinExistence type="predicted"/>
<dbReference type="STRING" id="223786.SAMN05216234_11511"/>
<dbReference type="Gene3D" id="3.40.50.180">
    <property type="entry name" value="Methylesterase CheB, C-terminal domain"/>
    <property type="match status" value="1"/>
</dbReference>
<gene>
    <name evidence="6" type="ORF">SAMN05216234_11511</name>
</gene>
<dbReference type="Proteomes" id="UP000199227">
    <property type="component" value="Unassembled WGS sequence"/>
</dbReference>
<dbReference type="GO" id="GO:0005737">
    <property type="term" value="C:cytoplasm"/>
    <property type="evidence" value="ECO:0007669"/>
    <property type="project" value="InterPro"/>
</dbReference>
<evidence type="ECO:0000256" key="2">
    <source>
        <dbReference type="ARBA" id="ARBA00039140"/>
    </source>
</evidence>
<dbReference type="InterPro" id="IPR000673">
    <property type="entry name" value="Sig_transdc_resp-reg_Me-estase"/>
</dbReference>
<reference evidence="6 7" key="1">
    <citation type="submission" date="2016-10" db="EMBL/GenBank/DDBJ databases">
        <authorList>
            <person name="de Groot N.N."/>
        </authorList>
    </citation>
    <scope>NUCLEOTIDE SEQUENCE [LARGE SCALE GENOMIC DNA]</scope>
    <source>
        <strain evidence="6 7">EP1-55-1</strain>
    </source>
</reference>
<keyword evidence="4" id="KW-0145">Chemotaxis</keyword>
<keyword evidence="1 4" id="KW-0378">Hydrolase</keyword>
<feature type="active site" evidence="4">
    <location>
        <position position="11"/>
    </location>
</feature>
<dbReference type="PANTHER" id="PTHR42872">
    <property type="entry name" value="PROTEIN-GLUTAMATE METHYLESTERASE/PROTEIN-GLUTAMINE GLUTAMINASE"/>
    <property type="match status" value="1"/>
</dbReference>
<dbReference type="GO" id="GO:0006935">
    <property type="term" value="P:chemotaxis"/>
    <property type="evidence" value="ECO:0007669"/>
    <property type="project" value="UniProtKB-UniRule"/>
</dbReference>
<keyword evidence="7" id="KW-1185">Reference proteome</keyword>
<evidence type="ECO:0000256" key="4">
    <source>
        <dbReference type="PROSITE-ProRule" id="PRU00050"/>
    </source>
</evidence>
<dbReference type="GO" id="GO:0008984">
    <property type="term" value="F:protein-glutamate methylesterase activity"/>
    <property type="evidence" value="ECO:0007669"/>
    <property type="project" value="UniProtKB-EC"/>
</dbReference>
<dbReference type="OrthoDB" id="9793421at2"/>
<dbReference type="PROSITE" id="PS50122">
    <property type="entry name" value="CHEB"/>
    <property type="match status" value="1"/>
</dbReference>
<feature type="domain" description="CheB-type methylesterase" evidence="5">
    <location>
        <begin position="1"/>
        <end position="178"/>
    </location>
</feature>
<dbReference type="Pfam" id="PF01339">
    <property type="entry name" value="CheB_methylest"/>
    <property type="match status" value="1"/>
</dbReference>
<dbReference type="RefSeq" id="WP_092912227.1">
    <property type="nucleotide sequence ID" value="NZ_CP136592.1"/>
</dbReference>
<dbReference type="SUPFAM" id="SSF52738">
    <property type="entry name" value="Methylesterase CheB, C-terminal domain"/>
    <property type="match status" value="1"/>
</dbReference>
<protein>
    <recommendedName>
        <fullName evidence="2">protein-glutamate methylesterase</fullName>
        <ecNumber evidence="2">3.1.1.61</ecNumber>
    </recommendedName>
</protein>
<organism evidence="6 7">
    <name type="scientific">Hydrogenimonas thermophila</name>
    <dbReference type="NCBI Taxonomy" id="223786"/>
    <lineage>
        <taxon>Bacteria</taxon>
        <taxon>Pseudomonadati</taxon>
        <taxon>Campylobacterota</taxon>
        <taxon>Epsilonproteobacteria</taxon>
        <taxon>Campylobacterales</taxon>
        <taxon>Hydrogenimonadaceae</taxon>
        <taxon>Hydrogenimonas</taxon>
    </lineage>
</organism>
<evidence type="ECO:0000256" key="1">
    <source>
        <dbReference type="ARBA" id="ARBA00022801"/>
    </source>
</evidence>
<name>A0A1I5PER7_9BACT</name>
<sequence>MREKVLLIGLSTGGPAHINHLFSRIKKLNAHIIIAQHMKAEVIDFFVNDLQSSFEFEFISTPAVLSTSKKRVVICGKSAVISNVSTFQIDLENSKNIGRYTPDIDQLFLSAVPLCKNFDVYASLMTGIGDDGARGLFELKKNGAVTIAESEESAPVFGMPRCAIENSAVTHIFSLDEMISFFAYEGLIDV</sequence>
<dbReference type="AlphaFoldDB" id="A0A1I5PER7"/>
<evidence type="ECO:0000313" key="6">
    <source>
        <dbReference type="EMBL" id="SFP32483.1"/>
    </source>
</evidence>
<evidence type="ECO:0000313" key="7">
    <source>
        <dbReference type="Proteomes" id="UP000199227"/>
    </source>
</evidence>
<dbReference type="InterPro" id="IPR035909">
    <property type="entry name" value="CheB_C"/>
</dbReference>
<dbReference type="EC" id="3.1.1.61" evidence="2"/>
<feature type="active site" evidence="4">
    <location>
        <position position="131"/>
    </location>
</feature>
<accession>A0A1I5PER7</accession>